<dbReference type="Gene3D" id="1.10.260.130">
    <property type="match status" value="1"/>
</dbReference>
<dbReference type="PIRSF" id="PIRSF029171">
    <property type="entry name" value="Esterase_LipA"/>
    <property type="match status" value="1"/>
</dbReference>
<evidence type="ECO:0000256" key="1">
    <source>
        <dbReference type="SAM" id="SignalP"/>
    </source>
</evidence>
<reference evidence="2 3" key="1">
    <citation type="submission" date="2020-10" db="EMBL/GenBank/DDBJ databases">
        <title>Nocardioides sp. isolated from sludge.</title>
        <authorList>
            <person name="Zhang X."/>
        </authorList>
    </citation>
    <scope>NUCLEOTIDE SEQUENCE [LARGE SCALE GENOMIC DNA]</scope>
    <source>
        <strain evidence="2 3">Y6</strain>
    </source>
</reference>
<gene>
    <name evidence="2" type="ORF">IEQ44_02725</name>
</gene>
<dbReference type="PANTHER" id="PTHR34853:SF1">
    <property type="entry name" value="LIPASE 5"/>
    <property type="match status" value="1"/>
</dbReference>
<comment type="caution">
    <text evidence="2">The sequence shown here is derived from an EMBL/GenBank/DDBJ whole genome shotgun (WGS) entry which is preliminary data.</text>
</comment>
<dbReference type="RefSeq" id="WP_193636886.1">
    <property type="nucleotide sequence ID" value="NZ_JADCSA010000002.1"/>
</dbReference>
<keyword evidence="3" id="KW-1185">Reference proteome</keyword>
<dbReference type="GO" id="GO:0016787">
    <property type="term" value="F:hydrolase activity"/>
    <property type="evidence" value="ECO:0007669"/>
    <property type="project" value="UniProtKB-KW"/>
</dbReference>
<dbReference type="Proteomes" id="UP000756387">
    <property type="component" value="Unassembled WGS sequence"/>
</dbReference>
<dbReference type="InterPro" id="IPR029058">
    <property type="entry name" value="AB_hydrolase_fold"/>
</dbReference>
<dbReference type="EMBL" id="JADCSA010000002">
    <property type="protein sequence ID" value="MBE7323566.1"/>
    <property type="molecule type" value="Genomic_DNA"/>
</dbReference>
<dbReference type="Pfam" id="PF03583">
    <property type="entry name" value="LIP"/>
    <property type="match status" value="1"/>
</dbReference>
<feature type="signal peptide" evidence="1">
    <location>
        <begin position="1"/>
        <end position="29"/>
    </location>
</feature>
<evidence type="ECO:0000313" key="3">
    <source>
        <dbReference type="Proteomes" id="UP000756387"/>
    </source>
</evidence>
<proteinExistence type="predicted"/>
<keyword evidence="1" id="KW-0732">Signal</keyword>
<dbReference type="InterPro" id="IPR005152">
    <property type="entry name" value="Lipase_secreted"/>
</dbReference>
<evidence type="ECO:0000313" key="2">
    <source>
        <dbReference type="EMBL" id="MBE7323566.1"/>
    </source>
</evidence>
<accession>A0ABR9RPT0</accession>
<dbReference type="SUPFAM" id="SSF53474">
    <property type="entry name" value="alpha/beta-Hydrolases"/>
    <property type="match status" value="1"/>
</dbReference>
<dbReference type="PANTHER" id="PTHR34853">
    <property type="match status" value="1"/>
</dbReference>
<feature type="chain" id="PRO_5046346069" evidence="1">
    <location>
        <begin position="30"/>
        <end position="448"/>
    </location>
</feature>
<sequence>MTRTTRTLAAAAGSALVLSLLSTVTTATAAPTTTPATASATATGYDDFYTPPTDLPATDGTVVRSEPMKLGISFPLLGRQTRLPGTATRILYTTTDEGGDQAAVSGVYIEPSKRWRGKGDRPLVSFSVGTQGVADACAPSKTLESFLNVEDGKFMVGYEVPSIYGFLNDGVAVVVTDYIGLGTTDRVHTYMNRVDQGHAVLDAARAALSLPGTSVTERSKIGLYGYSQGGGAAGAAAELAPTYAPELNLAGAYVGGPPANLFEVMKTIDGTLLTGAIPWTINAMHAYRPELTPYLDQLVTQKGIEAIHTSKEQCIVDTLLAFGTKKTSEWTRSGNPASVDVAAEPVLMQAVADQRIGRLKPTIPVQVLTGTKDDIVPHAQAKQLALDWCAQGANVTYKPVIQLVGSGGLMLSHLGPLLSHQGAARDWIVDRFNDVRTSGNCSSAARLP</sequence>
<keyword evidence="2" id="KW-0378">Hydrolase</keyword>
<organism evidence="2 3">
    <name type="scientific">Nocardioides malaquae</name>
    <dbReference type="NCBI Taxonomy" id="2773426"/>
    <lineage>
        <taxon>Bacteria</taxon>
        <taxon>Bacillati</taxon>
        <taxon>Actinomycetota</taxon>
        <taxon>Actinomycetes</taxon>
        <taxon>Propionibacteriales</taxon>
        <taxon>Nocardioidaceae</taxon>
        <taxon>Nocardioides</taxon>
    </lineage>
</organism>
<dbReference type="Gene3D" id="3.40.50.1820">
    <property type="entry name" value="alpha/beta hydrolase"/>
    <property type="match status" value="1"/>
</dbReference>
<protein>
    <submittedName>
        <fullName evidence="2">Alpha/beta fold hydrolase</fullName>
    </submittedName>
</protein>
<name>A0ABR9RPT0_9ACTN</name>